<evidence type="ECO:0008006" key="3">
    <source>
        <dbReference type="Google" id="ProtNLM"/>
    </source>
</evidence>
<dbReference type="SUPFAM" id="SSF51197">
    <property type="entry name" value="Clavaminate synthase-like"/>
    <property type="match status" value="1"/>
</dbReference>
<dbReference type="InterPro" id="IPR027443">
    <property type="entry name" value="IPNS-like_sf"/>
</dbReference>
<gene>
    <name evidence="1" type="ORF">Q664_05745</name>
</gene>
<sequence length="323" mass="36644">MQNISRSPAPPLLSAAGRDGLIRRETPLFEDIEPLELEDFLTGSPSRRKGFAERLITHLNERGFFYLERPSSLLERHGLAGDFERYEAIYQHALLAHPYLNDLMRAPTVFQTGYNFTWFPESTVVRQAIEAFMAKPATWRSFRKQCVPAPVRELLEASEEVYRACYAVALVLLEAMELGYGLREGGLLRLFRKHTEGAVRFVKYHAPNATRLRRQLITHASEPHSDKSFFTFNLGESRPGLVWLGGDRPCLLPNGQGHWLITSGRYSEGLTRLLSRPVSPFPHTVHNDGERVVILGFVTPEGMLHDLPVEEWPMPRLASSSHG</sequence>
<dbReference type="Gene3D" id="2.60.120.330">
    <property type="entry name" value="B-lactam Antibiotic, Isopenicillin N Synthase, Chain"/>
    <property type="match status" value="1"/>
</dbReference>
<accession>A0A084SZR3</accession>
<dbReference type="RefSeq" id="WP_043390660.1">
    <property type="nucleotide sequence ID" value="NZ_JPMI01000031.1"/>
</dbReference>
<comment type="caution">
    <text evidence="1">The sequence shown here is derived from an EMBL/GenBank/DDBJ whole genome shotgun (WGS) entry which is preliminary data.</text>
</comment>
<name>A0A084SZR3_9BACT</name>
<dbReference type="EMBL" id="JPMI01000031">
    <property type="protein sequence ID" value="KFA93948.1"/>
    <property type="molecule type" value="Genomic_DNA"/>
</dbReference>
<organism evidence="1 2">
    <name type="scientific">Archangium violaceum Cb vi76</name>
    <dbReference type="NCBI Taxonomy" id="1406225"/>
    <lineage>
        <taxon>Bacteria</taxon>
        <taxon>Pseudomonadati</taxon>
        <taxon>Myxococcota</taxon>
        <taxon>Myxococcia</taxon>
        <taxon>Myxococcales</taxon>
        <taxon>Cystobacterineae</taxon>
        <taxon>Archangiaceae</taxon>
        <taxon>Archangium</taxon>
    </lineage>
</organism>
<evidence type="ECO:0000313" key="1">
    <source>
        <dbReference type="EMBL" id="KFA93948.1"/>
    </source>
</evidence>
<evidence type="ECO:0000313" key="2">
    <source>
        <dbReference type="Proteomes" id="UP000028547"/>
    </source>
</evidence>
<protein>
    <recommendedName>
        <fullName evidence="3">Fe2OG dioxygenase domain-containing protein</fullName>
    </recommendedName>
</protein>
<proteinExistence type="predicted"/>
<reference evidence="1 2" key="1">
    <citation type="submission" date="2014-07" db="EMBL/GenBank/DDBJ databases">
        <title>Draft Genome Sequence of Gephyronic Acid Producer, Cystobacter violaceus Strain Cb vi76.</title>
        <authorList>
            <person name="Stevens D.C."/>
            <person name="Young J."/>
            <person name="Carmichael R."/>
            <person name="Tan J."/>
            <person name="Taylor R.E."/>
        </authorList>
    </citation>
    <scope>NUCLEOTIDE SEQUENCE [LARGE SCALE GENOMIC DNA]</scope>
    <source>
        <strain evidence="1 2">Cb vi76</strain>
    </source>
</reference>
<dbReference type="AlphaFoldDB" id="A0A084SZR3"/>
<dbReference type="Proteomes" id="UP000028547">
    <property type="component" value="Unassembled WGS sequence"/>
</dbReference>